<reference evidence="2" key="2">
    <citation type="submission" date="2014-05" db="EMBL/GenBank/DDBJ databases">
        <title>The genome sequences of chimpanzee malaria parasites reveal the path to human adaptation.</title>
        <authorList>
            <person name="Otto T.D."/>
            <person name="Rayner J.C."/>
            <person name="Boehme U."/>
            <person name="Pain A."/>
            <person name="Spottiswoode N."/>
            <person name="Sanders M."/>
            <person name="Quail M."/>
            <person name="Ollomo B."/>
            <person name="Renaud F."/>
            <person name="Thomas A.W."/>
            <person name="Prugnolle F."/>
            <person name="Conway D.J."/>
            <person name="Newbold C."/>
            <person name="Berriman M."/>
        </authorList>
    </citation>
    <scope>NUCLEOTIDE SEQUENCE [LARGE SCALE GENOMIC DNA]</scope>
    <source>
        <strain evidence="2">CDC</strain>
    </source>
</reference>
<gene>
    <name evidence="2" type="primary">RIF</name>
    <name evidence="2" type="ORF">PRCDC_0040000</name>
</gene>
<keyword evidence="1" id="KW-0472">Membrane</keyword>
<dbReference type="VEuPathDB" id="PlasmoDB:PRCDC_0040000"/>
<feature type="transmembrane region" description="Helical" evidence="1">
    <location>
        <begin position="327"/>
        <end position="349"/>
    </location>
</feature>
<evidence type="ECO:0000313" key="3">
    <source>
        <dbReference type="Proteomes" id="UP000027581"/>
    </source>
</evidence>
<reference evidence="2" key="1">
    <citation type="submission" date="2014-01" db="EMBL/GenBank/DDBJ databases">
        <authorList>
            <person name="Aslett M."/>
        </authorList>
    </citation>
    <scope>NUCLEOTIDE SEQUENCE</scope>
    <source>
        <strain evidence="2">CDC</strain>
    </source>
</reference>
<sequence length="418" mass="46767">MKVHYINILLFTLPLNILEDTHKEPSITPHHAPTTRLLCECELYAPVNYDNDPEMKKVMQQFEDRMSQRFNEYDERMKTTRLKCKDKCDKEIQKIILKDKIDKELTEKFVTLQTDIQSDSIPTCICEKSIADKVEKGCLRCAGVLGGGVMPGMGLIDGSLLGAISVLQPEALKGAIEAAKDAAIAAGKVAGDAYHKSKVIEALGYYGVKDVCPKTFESILKIKHYTEFTKFSSEIFEEYKQICVGKTGTKVAECSTFNDNFGLIDSETFRLIGDPINEISKTINSAVKGIKEAAEAKAADVASAKTPAFKETYMGAVEATYASYQTAIIASIVAIVVMVLIMVIIYKILRYRRKTPAFKETYMGAVEATYASYQTAIIASIVAIVVMVLIMVIIYKILRYRRKKKMKKKLQYIKLLEE</sequence>
<evidence type="ECO:0000313" key="2">
    <source>
        <dbReference type="EMBL" id="CDO61766.1"/>
    </source>
</evidence>
<dbReference type="Pfam" id="PF02009">
    <property type="entry name" value="RIFIN"/>
    <property type="match status" value="1"/>
</dbReference>
<protein>
    <submittedName>
        <fullName evidence="2">Rifin</fullName>
    </submittedName>
</protein>
<dbReference type="InterPro" id="IPR006373">
    <property type="entry name" value="VSA_Rifin"/>
</dbReference>
<accession>A0A060RM63</accession>
<dbReference type="AlphaFoldDB" id="A0A060RM63"/>
<proteinExistence type="predicted"/>
<name>A0A060RM63_PLARE</name>
<organism evidence="2 3">
    <name type="scientific">Plasmodium reichenowi</name>
    <dbReference type="NCBI Taxonomy" id="5854"/>
    <lineage>
        <taxon>Eukaryota</taxon>
        <taxon>Sar</taxon>
        <taxon>Alveolata</taxon>
        <taxon>Apicomplexa</taxon>
        <taxon>Aconoidasida</taxon>
        <taxon>Haemosporida</taxon>
        <taxon>Plasmodiidae</taxon>
        <taxon>Plasmodium</taxon>
        <taxon>Plasmodium (Laverania)</taxon>
    </lineage>
</organism>
<keyword evidence="1" id="KW-1133">Transmembrane helix</keyword>
<dbReference type="VEuPathDB" id="PlasmoDB:PRG01_0401100"/>
<dbReference type="NCBIfam" id="TIGR01477">
    <property type="entry name" value="RIFIN"/>
    <property type="match status" value="1"/>
</dbReference>
<keyword evidence="1" id="KW-0812">Transmembrane</keyword>
<keyword evidence="3" id="KW-1185">Reference proteome</keyword>
<feature type="transmembrane region" description="Helical" evidence="1">
    <location>
        <begin position="376"/>
        <end position="398"/>
    </location>
</feature>
<evidence type="ECO:0000256" key="1">
    <source>
        <dbReference type="SAM" id="Phobius"/>
    </source>
</evidence>
<dbReference type="Proteomes" id="UP000027581">
    <property type="component" value="Unassembled WGS sequence"/>
</dbReference>
<dbReference type="EMBL" id="HG810500">
    <property type="protein sequence ID" value="CDO61766.1"/>
    <property type="molecule type" value="Genomic_DNA"/>
</dbReference>